<name>A0A8S3YYU5_9EUPU</name>
<proteinExistence type="predicted"/>
<dbReference type="EMBL" id="CAJHNH020000711">
    <property type="protein sequence ID" value="CAG5119436.1"/>
    <property type="molecule type" value="Genomic_DNA"/>
</dbReference>
<evidence type="ECO:0000313" key="1">
    <source>
        <dbReference type="EMBL" id="CAG5119436.1"/>
    </source>
</evidence>
<protein>
    <submittedName>
        <fullName evidence="1">Uncharacterized protein</fullName>
    </submittedName>
</protein>
<keyword evidence="2" id="KW-1185">Reference proteome</keyword>
<dbReference type="AlphaFoldDB" id="A0A8S3YYU5"/>
<evidence type="ECO:0000313" key="2">
    <source>
        <dbReference type="Proteomes" id="UP000678393"/>
    </source>
</evidence>
<comment type="caution">
    <text evidence="1">The sequence shown here is derived from an EMBL/GenBank/DDBJ whole genome shotgun (WGS) entry which is preliminary data.</text>
</comment>
<gene>
    <name evidence="1" type="ORF">CUNI_LOCUS4994</name>
</gene>
<feature type="non-terminal residue" evidence="1">
    <location>
        <position position="128"/>
    </location>
</feature>
<accession>A0A8S3YYU5</accession>
<sequence length="128" mass="15111">MSRSSCCCCSSHCCRRQSENKPLILPPYTQAQQRTPSAFQSHKRQQQTQIKIKELVNNQEKVREKAKEHEQPRFTVTLRKKYVDMMTRRLSNLEKSKRPSTSTVNPSEIETDLDTLTKVSFNYWLKYL</sequence>
<feature type="non-terminal residue" evidence="1">
    <location>
        <position position="1"/>
    </location>
</feature>
<reference evidence="1" key="1">
    <citation type="submission" date="2021-04" db="EMBL/GenBank/DDBJ databases">
        <authorList>
            <consortium name="Molecular Ecology Group"/>
        </authorList>
    </citation>
    <scope>NUCLEOTIDE SEQUENCE</scope>
</reference>
<dbReference type="Proteomes" id="UP000678393">
    <property type="component" value="Unassembled WGS sequence"/>
</dbReference>
<organism evidence="1 2">
    <name type="scientific">Candidula unifasciata</name>
    <dbReference type="NCBI Taxonomy" id="100452"/>
    <lineage>
        <taxon>Eukaryota</taxon>
        <taxon>Metazoa</taxon>
        <taxon>Spiralia</taxon>
        <taxon>Lophotrochozoa</taxon>
        <taxon>Mollusca</taxon>
        <taxon>Gastropoda</taxon>
        <taxon>Heterobranchia</taxon>
        <taxon>Euthyneura</taxon>
        <taxon>Panpulmonata</taxon>
        <taxon>Eupulmonata</taxon>
        <taxon>Stylommatophora</taxon>
        <taxon>Helicina</taxon>
        <taxon>Helicoidea</taxon>
        <taxon>Geomitridae</taxon>
        <taxon>Candidula</taxon>
    </lineage>
</organism>